<feature type="region of interest" description="Disordered" evidence="1">
    <location>
        <begin position="1"/>
        <end position="25"/>
    </location>
</feature>
<name>A0AA39H4W3_9BILA</name>
<gene>
    <name evidence="2" type="ORF">QR680_002948</name>
</gene>
<feature type="compositionally biased region" description="Polar residues" evidence="1">
    <location>
        <begin position="16"/>
        <end position="25"/>
    </location>
</feature>
<dbReference type="EMBL" id="JAUCMV010000005">
    <property type="protein sequence ID" value="KAK0399225.1"/>
    <property type="molecule type" value="Genomic_DNA"/>
</dbReference>
<sequence length="89" mass="10015">MLIRQRLHPPHALRHSGQSAPSTSRAMVYKRKRMAPTAPTKHSVQAENRLTTALPCATSHLSRPTVRFDLLYSWLAVVKGYHSVRGQAE</sequence>
<keyword evidence="3" id="KW-1185">Reference proteome</keyword>
<organism evidence="2 3">
    <name type="scientific">Steinernema hermaphroditum</name>
    <dbReference type="NCBI Taxonomy" id="289476"/>
    <lineage>
        <taxon>Eukaryota</taxon>
        <taxon>Metazoa</taxon>
        <taxon>Ecdysozoa</taxon>
        <taxon>Nematoda</taxon>
        <taxon>Chromadorea</taxon>
        <taxon>Rhabditida</taxon>
        <taxon>Tylenchina</taxon>
        <taxon>Panagrolaimomorpha</taxon>
        <taxon>Strongyloidoidea</taxon>
        <taxon>Steinernematidae</taxon>
        <taxon>Steinernema</taxon>
    </lineage>
</organism>
<accession>A0AA39H4W3</accession>
<protein>
    <submittedName>
        <fullName evidence="2">Uncharacterized protein</fullName>
    </submittedName>
</protein>
<proteinExistence type="predicted"/>
<evidence type="ECO:0000313" key="2">
    <source>
        <dbReference type="EMBL" id="KAK0399225.1"/>
    </source>
</evidence>
<feature type="compositionally biased region" description="Basic residues" evidence="1">
    <location>
        <begin position="1"/>
        <end position="14"/>
    </location>
</feature>
<dbReference type="Proteomes" id="UP001175271">
    <property type="component" value="Unassembled WGS sequence"/>
</dbReference>
<dbReference type="AlphaFoldDB" id="A0AA39H4W3"/>
<reference evidence="2" key="1">
    <citation type="submission" date="2023-06" db="EMBL/GenBank/DDBJ databases">
        <title>Genomic analysis of the entomopathogenic nematode Steinernema hermaphroditum.</title>
        <authorList>
            <person name="Schwarz E.M."/>
            <person name="Heppert J.K."/>
            <person name="Baniya A."/>
            <person name="Schwartz H.T."/>
            <person name="Tan C.-H."/>
            <person name="Antoshechkin I."/>
            <person name="Sternberg P.W."/>
            <person name="Goodrich-Blair H."/>
            <person name="Dillman A.R."/>
        </authorList>
    </citation>
    <scope>NUCLEOTIDE SEQUENCE</scope>
    <source>
        <strain evidence="2">PS9179</strain>
        <tissue evidence="2">Whole animal</tissue>
    </source>
</reference>
<evidence type="ECO:0000313" key="3">
    <source>
        <dbReference type="Proteomes" id="UP001175271"/>
    </source>
</evidence>
<comment type="caution">
    <text evidence="2">The sequence shown here is derived from an EMBL/GenBank/DDBJ whole genome shotgun (WGS) entry which is preliminary data.</text>
</comment>
<evidence type="ECO:0000256" key="1">
    <source>
        <dbReference type="SAM" id="MobiDB-lite"/>
    </source>
</evidence>